<feature type="transmembrane region" description="Helical" evidence="8">
    <location>
        <begin position="233"/>
        <end position="252"/>
    </location>
</feature>
<dbReference type="PANTHER" id="PTHR31611:SF0">
    <property type="entry name" value="HIGH-AFFINITY NICKEL TRANSPORT PROTEIN NIC1"/>
    <property type="match status" value="1"/>
</dbReference>
<feature type="region of interest" description="Disordered" evidence="9">
    <location>
        <begin position="365"/>
        <end position="391"/>
    </location>
</feature>
<dbReference type="STRING" id="1081105.A0A167JJX6"/>
<gene>
    <name evidence="10" type="ORF">NOR_00837</name>
</gene>
<comment type="subcellular location">
    <subcellularLocation>
        <location evidence="8">Cell membrane</location>
        <topology evidence="8">Multi-pass membrane protein</topology>
    </subcellularLocation>
    <subcellularLocation>
        <location evidence="1">Endomembrane system</location>
        <topology evidence="1">Multi-pass membrane protein</topology>
    </subcellularLocation>
</comment>
<dbReference type="InterPro" id="IPR011541">
    <property type="entry name" value="Ni/Co_transpt_high_affinity"/>
</dbReference>
<feature type="transmembrane region" description="Helical" evidence="8">
    <location>
        <begin position="128"/>
        <end position="152"/>
    </location>
</feature>
<dbReference type="InterPro" id="IPR004688">
    <property type="entry name" value="Ni/Co_transpt"/>
</dbReference>
<evidence type="ECO:0000256" key="8">
    <source>
        <dbReference type="RuleBase" id="RU362101"/>
    </source>
</evidence>
<dbReference type="AlphaFoldDB" id="A0A167JJX6"/>
<keyword evidence="4" id="KW-0533">Nickel</keyword>
<comment type="similarity">
    <text evidence="2 8">Belongs to the NiCoT transporter (TC 2.A.52) family.</text>
</comment>
<dbReference type="PANTHER" id="PTHR31611">
    <property type="entry name" value="HIGH-AFFINITY NICKEL TRANSPORT PROTEIN NIC1"/>
    <property type="match status" value="1"/>
</dbReference>
<feature type="transmembrane region" description="Helical" evidence="8">
    <location>
        <begin position="273"/>
        <end position="303"/>
    </location>
</feature>
<dbReference type="Proteomes" id="UP000243498">
    <property type="component" value="Unassembled WGS sequence"/>
</dbReference>
<dbReference type="Pfam" id="PF03824">
    <property type="entry name" value="NicO"/>
    <property type="match status" value="1"/>
</dbReference>
<keyword evidence="7 8" id="KW-0472">Membrane</keyword>
<evidence type="ECO:0000313" key="10">
    <source>
        <dbReference type="EMBL" id="OAA50387.1"/>
    </source>
</evidence>
<reference evidence="10 11" key="1">
    <citation type="journal article" date="2016" name="Genome Biol. Evol.">
        <title>Divergent and convergent evolution of fungal pathogenicity.</title>
        <authorList>
            <person name="Shang Y."/>
            <person name="Xiao G."/>
            <person name="Zheng P."/>
            <person name="Cen K."/>
            <person name="Zhan S."/>
            <person name="Wang C."/>
        </authorList>
    </citation>
    <scope>NUCLEOTIDE SEQUENCE [LARGE SCALE GENOMIC DNA]</scope>
    <source>
        <strain evidence="10 11">RCEF 4871</strain>
    </source>
</reference>
<dbReference type="EMBL" id="AZHC01000002">
    <property type="protein sequence ID" value="OAA50387.1"/>
    <property type="molecule type" value="Genomic_DNA"/>
</dbReference>
<evidence type="ECO:0000256" key="3">
    <source>
        <dbReference type="ARBA" id="ARBA00022448"/>
    </source>
</evidence>
<evidence type="ECO:0000256" key="6">
    <source>
        <dbReference type="ARBA" id="ARBA00022989"/>
    </source>
</evidence>
<evidence type="ECO:0000256" key="7">
    <source>
        <dbReference type="ARBA" id="ARBA00023136"/>
    </source>
</evidence>
<proteinExistence type="inferred from homology"/>
<feature type="transmembrane region" description="Helical" evidence="8">
    <location>
        <begin position="20"/>
        <end position="41"/>
    </location>
</feature>
<organism evidence="10 11">
    <name type="scientific">Metarhizium rileyi (strain RCEF 4871)</name>
    <name type="common">Nomuraea rileyi</name>
    <dbReference type="NCBI Taxonomy" id="1649241"/>
    <lineage>
        <taxon>Eukaryota</taxon>
        <taxon>Fungi</taxon>
        <taxon>Dikarya</taxon>
        <taxon>Ascomycota</taxon>
        <taxon>Pezizomycotina</taxon>
        <taxon>Sordariomycetes</taxon>
        <taxon>Hypocreomycetidae</taxon>
        <taxon>Hypocreales</taxon>
        <taxon>Clavicipitaceae</taxon>
        <taxon>Metarhizium</taxon>
    </lineage>
</organism>
<evidence type="ECO:0000313" key="11">
    <source>
        <dbReference type="Proteomes" id="UP000243498"/>
    </source>
</evidence>
<keyword evidence="3 8" id="KW-0813">Transport</keyword>
<keyword evidence="5 8" id="KW-0812">Transmembrane</keyword>
<comment type="caution">
    <text evidence="10">The sequence shown here is derived from an EMBL/GenBank/DDBJ whole genome shotgun (WGS) entry which is preliminary data.</text>
</comment>
<dbReference type="GO" id="GO:0012505">
    <property type="term" value="C:endomembrane system"/>
    <property type="evidence" value="ECO:0007669"/>
    <property type="project" value="UniProtKB-SubCell"/>
</dbReference>
<keyword evidence="11" id="KW-1185">Reference proteome</keyword>
<evidence type="ECO:0000256" key="9">
    <source>
        <dbReference type="SAM" id="MobiDB-lite"/>
    </source>
</evidence>
<dbReference type="OrthoDB" id="5197598at2759"/>
<protein>
    <recommendedName>
        <fullName evidence="8">Nickel/cobalt efflux system</fullName>
    </recommendedName>
</protein>
<evidence type="ECO:0000256" key="2">
    <source>
        <dbReference type="ARBA" id="ARBA00010892"/>
    </source>
</evidence>
<dbReference type="GO" id="GO:0015099">
    <property type="term" value="F:nickel cation transmembrane transporter activity"/>
    <property type="evidence" value="ECO:0007669"/>
    <property type="project" value="UniProtKB-UniRule"/>
</dbReference>
<evidence type="ECO:0000256" key="5">
    <source>
        <dbReference type="ARBA" id="ARBA00022692"/>
    </source>
</evidence>
<accession>A0A167JJX6</accession>
<dbReference type="OMA" id="NGWVLYK"/>
<evidence type="ECO:0000256" key="1">
    <source>
        <dbReference type="ARBA" id="ARBA00004127"/>
    </source>
</evidence>
<dbReference type="GO" id="GO:0005886">
    <property type="term" value="C:plasma membrane"/>
    <property type="evidence" value="ECO:0007669"/>
    <property type="project" value="UniProtKB-SubCell"/>
</dbReference>
<evidence type="ECO:0000256" key="4">
    <source>
        <dbReference type="ARBA" id="ARBA00022596"/>
    </source>
</evidence>
<name>A0A167JJX6_METRR</name>
<feature type="transmembrane region" description="Helical" evidence="8">
    <location>
        <begin position="86"/>
        <end position="108"/>
    </location>
</feature>
<feature type="transmembrane region" description="Helical" evidence="8">
    <location>
        <begin position="323"/>
        <end position="346"/>
    </location>
</feature>
<keyword evidence="6 8" id="KW-1133">Transmembrane helix</keyword>
<feature type="transmembrane region" description="Helical" evidence="8">
    <location>
        <begin position="203"/>
        <end position="227"/>
    </location>
</feature>
<sequence>MKLKMPPKPGFLSGVPSNALAIVGLLIAINLLVWACIAVVLHYHPALISAAALSYTLGLRHALDADHISAIDLMTRRLVSLGQRPATVGTFFSLGHSTIVIVTCIVVAATSGALRERFDGFTRVGNIVGTAVSATVLIVLCIANAWILYTLIRKLQQELERRRAQVAVADEPEHDHFKVEAGGLLLRLFKSLFKAVDRPWKMYPLGVVFGLGFDTSSEVAILGIASLQALKGTSIWLILIFPILFTSGMCLIDTTDGAAMVTLYSSKAFSRDLVALLYYQIVLSGITVLVSAFIGLVQVLSLIQNVAEPDGSFWDGVGAIGDHFDIIGGSICGVFLLVGITSIVLYRPWRRRIDRQAQRLTVAEDESFHHSEAPASSCGPSEVPQPATATS</sequence>